<sequence>MTSSPDKPLSPAALDAHHEHRLTGPATSNPVANLQGEAAMYLVRADDHFRAIGNLLVSERIALSPFTLARTMLMSCSAAFFILEPGIDVKERVGRWISLRLRSEYQSLGMVSGVSALPDTTQQLVDKLLGQDQAIGYELKPPSGRNRNDRRQIDLEVPSET</sequence>
<organism evidence="2 3">
    <name type="scientific">Gordonia cholesterolivorans</name>
    <dbReference type="NCBI Taxonomy" id="559625"/>
    <lineage>
        <taxon>Bacteria</taxon>
        <taxon>Bacillati</taxon>
        <taxon>Actinomycetota</taxon>
        <taxon>Actinomycetes</taxon>
        <taxon>Mycobacteriales</taxon>
        <taxon>Gordoniaceae</taxon>
        <taxon>Gordonia</taxon>
    </lineage>
</organism>
<protein>
    <submittedName>
        <fullName evidence="2">Uncharacterized protein</fullName>
    </submittedName>
</protein>
<name>A0ABN3HIA1_9ACTN</name>
<gene>
    <name evidence="2" type="ORF">GCM10009855_21150</name>
</gene>
<dbReference type="EMBL" id="BAAARB010000010">
    <property type="protein sequence ID" value="GAA2380908.1"/>
    <property type="molecule type" value="Genomic_DNA"/>
</dbReference>
<dbReference type="RefSeq" id="WP_346076254.1">
    <property type="nucleotide sequence ID" value="NZ_BAAARB010000010.1"/>
</dbReference>
<keyword evidence="3" id="KW-1185">Reference proteome</keyword>
<feature type="region of interest" description="Disordered" evidence="1">
    <location>
        <begin position="139"/>
        <end position="161"/>
    </location>
</feature>
<dbReference type="Proteomes" id="UP001501170">
    <property type="component" value="Unassembled WGS sequence"/>
</dbReference>
<accession>A0ABN3HIA1</accession>
<reference evidence="2 3" key="1">
    <citation type="journal article" date="2019" name="Int. J. Syst. Evol. Microbiol.">
        <title>The Global Catalogue of Microorganisms (GCM) 10K type strain sequencing project: providing services to taxonomists for standard genome sequencing and annotation.</title>
        <authorList>
            <consortium name="The Broad Institute Genomics Platform"/>
            <consortium name="The Broad Institute Genome Sequencing Center for Infectious Disease"/>
            <person name="Wu L."/>
            <person name="Ma J."/>
        </authorList>
    </citation>
    <scope>NUCLEOTIDE SEQUENCE [LARGE SCALE GENOMIC DNA]</scope>
    <source>
        <strain evidence="2 3">JCM 16227</strain>
    </source>
</reference>
<evidence type="ECO:0000313" key="3">
    <source>
        <dbReference type="Proteomes" id="UP001501170"/>
    </source>
</evidence>
<comment type="caution">
    <text evidence="2">The sequence shown here is derived from an EMBL/GenBank/DDBJ whole genome shotgun (WGS) entry which is preliminary data.</text>
</comment>
<evidence type="ECO:0000313" key="2">
    <source>
        <dbReference type="EMBL" id="GAA2380908.1"/>
    </source>
</evidence>
<evidence type="ECO:0000256" key="1">
    <source>
        <dbReference type="SAM" id="MobiDB-lite"/>
    </source>
</evidence>
<proteinExistence type="predicted"/>